<dbReference type="InterPro" id="IPR052907">
    <property type="entry name" value="Beta-lactamase/esterase"/>
</dbReference>
<evidence type="ECO:0000313" key="2">
    <source>
        <dbReference type="EMBL" id="MFC0385821.1"/>
    </source>
</evidence>
<dbReference type="Pfam" id="PF00144">
    <property type="entry name" value="Beta-lactamase"/>
    <property type="match status" value="1"/>
</dbReference>
<keyword evidence="3" id="KW-1185">Reference proteome</keyword>
<dbReference type="RefSeq" id="WP_377049968.1">
    <property type="nucleotide sequence ID" value="NZ_JBHLVZ010000016.1"/>
</dbReference>
<dbReference type="Gene3D" id="3.40.710.10">
    <property type="entry name" value="DD-peptidase/beta-lactamase superfamily"/>
    <property type="match status" value="1"/>
</dbReference>
<proteinExistence type="predicted"/>
<keyword evidence="2" id="KW-0378">Hydrolase</keyword>
<comment type="caution">
    <text evidence="2">The sequence shown here is derived from an EMBL/GenBank/DDBJ whole genome shotgun (WGS) entry which is preliminary data.</text>
</comment>
<name>A0ABV6IQD0_9PROT</name>
<dbReference type="InterPro" id="IPR001466">
    <property type="entry name" value="Beta-lactam-related"/>
</dbReference>
<gene>
    <name evidence="2" type="ORF">ACFFIC_09650</name>
</gene>
<dbReference type="PANTHER" id="PTHR43319:SF3">
    <property type="entry name" value="BETA-LACTAMASE-RELATED DOMAIN-CONTAINING PROTEIN"/>
    <property type="match status" value="1"/>
</dbReference>
<dbReference type="SUPFAM" id="SSF56601">
    <property type="entry name" value="beta-lactamase/transpeptidase-like"/>
    <property type="match status" value="1"/>
</dbReference>
<evidence type="ECO:0000259" key="1">
    <source>
        <dbReference type="Pfam" id="PF00144"/>
    </source>
</evidence>
<dbReference type="PANTHER" id="PTHR43319">
    <property type="entry name" value="BETA-LACTAMASE-RELATED"/>
    <property type="match status" value="1"/>
</dbReference>
<reference evidence="2 3" key="1">
    <citation type="submission" date="2024-09" db="EMBL/GenBank/DDBJ databases">
        <authorList>
            <person name="Sun Q."/>
            <person name="Mori K."/>
        </authorList>
    </citation>
    <scope>NUCLEOTIDE SEQUENCE [LARGE SCALE GENOMIC DNA]</scope>
    <source>
        <strain evidence="2 3">CCM 7468</strain>
    </source>
</reference>
<accession>A0ABV6IQD0</accession>
<dbReference type="GO" id="GO:0016787">
    <property type="term" value="F:hydrolase activity"/>
    <property type="evidence" value="ECO:0007669"/>
    <property type="project" value="UniProtKB-KW"/>
</dbReference>
<dbReference type="EMBL" id="JBHLVZ010000016">
    <property type="protein sequence ID" value="MFC0385821.1"/>
    <property type="molecule type" value="Genomic_DNA"/>
</dbReference>
<feature type="domain" description="Beta-lactamase-related" evidence="1">
    <location>
        <begin position="22"/>
        <end position="375"/>
    </location>
</feature>
<organism evidence="2 3">
    <name type="scientific">Muricoccus vinaceus</name>
    <dbReference type="NCBI Taxonomy" id="424704"/>
    <lineage>
        <taxon>Bacteria</taxon>
        <taxon>Pseudomonadati</taxon>
        <taxon>Pseudomonadota</taxon>
        <taxon>Alphaproteobacteria</taxon>
        <taxon>Acetobacterales</taxon>
        <taxon>Roseomonadaceae</taxon>
        <taxon>Muricoccus</taxon>
    </lineage>
</organism>
<sequence length="380" mass="40986">MSDCVQIRSRGHCDPRFAAIRQAFEENFAHRGEVGASVAIVHRGELVVDLWGGSRDAAGTLQWDADTLVCVQSVTKEVVALALHIAADRGLVDLDAPVARYWPEYASAGKQDTKVKWLLDHRAGVPVAADATPGMAYDWLRMTEALARTQPLWEPGTTPCYHSANYGFLVGAVLWRVTGMMPSAFIREHVAGPLGIEFCIGLRQEEEARVATFLGASEHVSATWVAAGDDNIFGRSWRIFWPDEDYNSSDWRQTEIPSVNGHSNARSLARICAAMAEGGTLGGVRLLSPAAVTRAAEIQWTGTDAIGRYLSMSLGFIMTTPSFPTTGPRAIGMSGAGGATAFGDPDRQLGFAYTMNSMYPGPERSTRSAALVEALQSCCA</sequence>
<dbReference type="Proteomes" id="UP001589789">
    <property type="component" value="Unassembled WGS sequence"/>
</dbReference>
<dbReference type="EC" id="3.-.-.-" evidence="2"/>
<protein>
    <submittedName>
        <fullName evidence="2">Serine hydrolase domain-containing protein</fullName>
        <ecNumber evidence="2">3.-.-.-</ecNumber>
    </submittedName>
</protein>
<evidence type="ECO:0000313" key="3">
    <source>
        <dbReference type="Proteomes" id="UP001589789"/>
    </source>
</evidence>
<dbReference type="InterPro" id="IPR012338">
    <property type="entry name" value="Beta-lactam/transpept-like"/>
</dbReference>